<organism evidence="2 4">
    <name type="scientific">Didymodactylos carnosus</name>
    <dbReference type="NCBI Taxonomy" id="1234261"/>
    <lineage>
        <taxon>Eukaryota</taxon>
        <taxon>Metazoa</taxon>
        <taxon>Spiralia</taxon>
        <taxon>Gnathifera</taxon>
        <taxon>Rotifera</taxon>
        <taxon>Eurotatoria</taxon>
        <taxon>Bdelloidea</taxon>
        <taxon>Philodinida</taxon>
        <taxon>Philodinidae</taxon>
        <taxon>Didymodactylos</taxon>
    </lineage>
</organism>
<feature type="non-terminal residue" evidence="2">
    <location>
        <position position="1"/>
    </location>
</feature>
<dbReference type="EMBL" id="CAJOBC010089927">
    <property type="protein sequence ID" value="CAF4385758.1"/>
    <property type="molecule type" value="Genomic_DNA"/>
</dbReference>
<comment type="caution">
    <text evidence="2">The sequence shown here is derived from an EMBL/GenBank/DDBJ whole genome shotgun (WGS) entry which is preliminary data.</text>
</comment>
<dbReference type="PANTHER" id="PTHR31189">
    <property type="entry name" value="OS03G0336100 PROTEIN-RELATED"/>
    <property type="match status" value="1"/>
</dbReference>
<evidence type="ECO:0000259" key="1">
    <source>
        <dbReference type="SMART" id="SM00835"/>
    </source>
</evidence>
<dbReference type="Proteomes" id="UP000663829">
    <property type="component" value="Unassembled WGS sequence"/>
</dbReference>
<dbReference type="SUPFAM" id="SSF51182">
    <property type="entry name" value="RmlC-like cupins"/>
    <property type="match status" value="1"/>
</dbReference>
<keyword evidence="4" id="KW-1185">Reference proteome</keyword>
<dbReference type="InterPro" id="IPR014710">
    <property type="entry name" value="RmlC-like_jellyroll"/>
</dbReference>
<dbReference type="Proteomes" id="UP000681722">
    <property type="component" value="Unassembled WGS sequence"/>
</dbReference>
<dbReference type="Pfam" id="PF00190">
    <property type="entry name" value="Cupin_1"/>
    <property type="match status" value="1"/>
</dbReference>
<evidence type="ECO:0000313" key="2">
    <source>
        <dbReference type="EMBL" id="CAF1526642.1"/>
    </source>
</evidence>
<protein>
    <recommendedName>
        <fullName evidence="1">Cupin type-1 domain-containing protein</fullName>
    </recommendedName>
</protein>
<dbReference type="SMART" id="SM00835">
    <property type="entry name" value="Cupin_1"/>
    <property type="match status" value="1"/>
</dbReference>
<dbReference type="Gene3D" id="2.60.120.10">
    <property type="entry name" value="Jelly Rolls"/>
    <property type="match status" value="1"/>
</dbReference>
<accession>A0A815VAG2</accession>
<dbReference type="InterPro" id="IPR006045">
    <property type="entry name" value="Cupin_1"/>
</dbReference>
<gene>
    <name evidence="2" type="ORF">GPM918_LOCUS37817</name>
    <name evidence="3" type="ORF">SRO942_LOCUS38602</name>
</gene>
<reference evidence="2" key="1">
    <citation type="submission" date="2021-02" db="EMBL/GenBank/DDBJ databases">
        <authorList>
            <person name="Nowell W R."/>
        </authorList>
    </citation>
    <scope>NUCLEOTIDE SEQUENCE</scope>
</reference>
<sequence length="167" mass="18934">HPYLYHLTSSAPVPFSGGVLRGANQEVFPILTGQFGSVYYAILKPNAIRNPHWHPIAWEFNYVISGRVRWTIVGPQNKHDSFEAKTGDLVFIPQGYFHYFENIDDKYDLVLLAIFNTSVIEPIDDISLGGTLGYLPLHVFAAIFSKNEDLFRNLFTNGTLDSFVPER</sequence>
<proteinExistence type="predicted"/>
<dbReference type="InterPro" id="IPR050253">
    <property type="entry name" value="Seed_Storage-Functional"/>
</dbReference>
<dbReference type="CDD" id="cd20306">
    <property type="entry name" value="cupin_OxDC-like"/>
    <property type="match status" value="1"/>
</dbReference>
<name>A0A815VAG2_9BILA</name>
<dbReference type="EMBL" id="CAJNOQ010024358">
    <property type="protein sequence ID" value="CAF1526642.1"/>
    <property type="molecule type" value="Genomic_DNA"/>
</dbReference>
<dbReference type="AlphaFoldDB" id="A0A815VAG2"/>
<feature type="domain" description="Cupin type-1" evidence="1">
    <location>
        <begin position="5"/>
        <end position="152"/>
    </location>
</feature>
<dbReference type="InterPro" id="IPR011051">
    <property type="entry name" value="RmlC_Cupin_sf"/>
</dbReference>
<dbReference type="OrthoDB" id="10263073at2759"/>
<evidence type="ECO:0000313" key="4">
    <source>
        <dbReference type="Proteomes" id="UP000663829"/>
    </source>
</evidence>
<evidence type="ECO:0000313" key="3">
    <source>
        <dbReference type="EMBL" id="CAF4385758.1"/>
    </source>
</evidence>